<proteinExistence type="predicted"/>
<dbReference type="GO" id="GO:0005886">
    <property type="term" value="C:plasma membrane"/>
    <property type="evidence" value="ECO:0007669"/>
    <property type="project" value="TreeGrafter"/>
</dbReference>
<gene>
    <name evidence="4" type="ORF">FHS36_005240</name>
</gene>
<evidence type="ECO:0000256" key="2">
    <source>
        <dbReference type="ARBA" id="ARBA00022553"/>
    </source>
</evidence>
<dbReference type="PROSITE" id="PS52004">
    <property type="entry name" value="KS3_2"/>
    <property type="match status" value="1"/>
</dbReference>
<organism evidence="4 5">
    <name type="scientific">Streptomyces eurocidicus</name>
    <name type="common">Streptoverticillium eurocidicus</name>
    <dbReference type="NCBI Taxonomy" id="66423"/>
    <lineage>
        <taxon>Bacteria</taxon>
        <taxon>Bacillati</taxon>
        <taxon>Actinomycetota</taxon>
        <taxon>Actinomycetes</taxon>
        <taxon>Kitasatosporales</taxon>
        <taxon>Streptomycetaceae</taxon>
        <taxon>Streptomyces</taxon>
    </lineage>
</organism>
<dbReference type="GO" id="GO:0004312">
    <property type="term" value="F:fatty acid synthase activity"/>
    <property type="evidence" value="ECO:0007669"/>
    <property type="project" value="TreeGrafter"/>
</dbReference>
<dbReference type="Pfam" id="PF02801">
    <property type="entry name" value="Ketoacyl-synt_C"/>
    <property type="match status" value="1"/>
</dbReference>
<dbReference type="InterPro" id="IPR016039">
    <property type="entry name" value="Thiolase-like"/>
</dbReference>
<evidence type="ECO:0000256" key="1">
    <source>
        <dbReference type="ARBA" id="ARBA00022450"/>
    </source>
</evidence>
<dbReference type="RefSeq" id="WP_102917756.1">
    <property type="nucleotide sequence ID" value="NZ_JACHJF010000021.1"/>
</dbReference>
<keyword evidence="4" id="KW-0808">Transferase</keyword>
<keyword evidence="2" id="KW-0597">Phosphoprotein</keyword>
<dbReference type="SMART" id="SM00825">
    <property type="entry name" value="PKS_KS"/>
    <property type="match status" value="1"/>
</dbReference>
<protein>
    <submittedName>
        <fullName evidence="4">Acyl transferase domain-containing protein</fullName>
    </submittedName>
</protein>
<dbReference type="SUPFAM" id="SSF53901">
    <property type="entry name" value="Thiolase-like"/>
    <property type="match status" value="2"/>
</dbReference>
<dbReference type="InterPro" id="IPR014043">
    <property type="entry name" value="Acyl_transferase_dom"/>
</dbReference>
<dbReference type="InterPro" id="IPR050091">
    <property type="entry name" value="PKS_NRPS_Biosynth_Enz"/>
</dbReference>
<dbReference type="InterPro" id="IPR016035">
    <property type="entry name" value="Acyl_Trfase/lysoPLipase"/>
</dbReference>
<sequence length="610" mass="64161">MEHAGIPTAALRGSRTGVYLGMYAPDQMLRNARPVRDWIDGYYIFGGFAANAPALITFALDLRGPAMAVETMCSSGLVAVHSACQALTAGECDMALAGAVLLMVSPETLHYEARWLTSQRGRCYAFDERADGYVRGEGAGVVVLKRLKDALADGDRVLAVIRGSAVNCDGQSERMTAPSTLVQQEVFRAACERAGIDPGDVGLVEAHGPGTAQGDPIEYTSVNAVYGRGRGRCALGSVKTNVGHSEPVSGIAGLIKAVESVRRGHVPGNLHFRAWNSSIPLDADSRLFVPTTMTPWPVDGPPRLAAVCSYGISGANAHVIVEEPPAPRRPPPRPAAAADEDVRLFVLSTSSPEALPTAARRLADWLDGPTGAATPLADVAHTLAVRRSHAAERLAVPAATREQLTGRLRDYARGESGSAVAGRPVLDGERAAPVLVFTGQGSQWAGMGRSLLDTEPVFTAAIDEIEPLIAGEPGFSLRDVIVHPDRLTGVDRIQPTLVAFQLALVRLWQSWGVRPAAVIGQSIGEVTAAVVCGALASTTLFYGLAGTVIAIESQRTGHGVRLFNGAERIPAPARHGVKLLAGIGLANTFDFALVLSIVCTLNLGTEVVGR</sequence>
<dbReference type="Pfam" id="PF00109">
    <property type="entry name" value="ketoacyl-synt"/>
    <property type="match status" value="1"/>
</dbReference>
<dbReference type="PANTHER" id="PTHR43775">
    <property type="entry name" value="FATTY ACID SYNTHASE"/>
    <property type="match status" value="1"/>
</dbReference>
<dbReference type="SUPFAM" id="SSF52151">
    <property type="entry name" value="FabD/lysophospholipase-like"/>
    <property type="match status" value="1"/>
</dbReference>
<dbReference type="Gene3D" id="3.40.47.10">
    <property type="match status" value="1"/>
</dbReference>
<dbReference type="Pfam" id="PF00698">
    <property type="entry name" value="Acyl_transf_1"/>
    <property type="match status" value="1"/>
</dbReference>
<comment type="caution">
    <text evidence="4">The sequence shown here is derived from an EMBL/GenBank/DDBJ whole genome shotgun (WGS) entry which is preliminary data.</text>
</comment>
<dbReference type="InterPro" id="IPR020841">
    <property type="entry name" value="PKS_Beta-ketoAc_synthase_dom"/>
</dbReference>
<name>A0A7W8F5W2_STREU</name>
<dbReference type="InterPro" id="IPR014031">
    <property type="entry name" value="Ketoacyl_synth_C"/>
</dbReference>
<dbReference type="OrthoDB" id="9778690at2"/>
<dbReference type="InterPro" id="IPR014030">
    <property type="entry name" value="Ketoacyl_synth_N"/>
</dbReference>
<dbReference type="GO" id="GO:0005737">
    <property type="term" value="C:cytoplasm"/>
    <property type="evidence" value="ECO:0007669"/>
    <property type="project" value="TreeGrafter"/>
</dbReference>
<dbReference type="SMART" id="SM00827">
    <property type="entry name" value="PKS_AT"/>
    <property type="match status" value="1"/>
</dbReference>
<dbReference type="GO" id="GO:0006633">
    <property type="term" value="P:fatty acid biosynthetic process"/>
    <property type="evidence" value="ECO:0007669"/>
    <property type="project" value="TreeGrafter"/>
</dbReference>
<dbReference type="Gene3D" id="3.40.366.10">
    <property type="entry name" value="Malonyl-Coenzyme A Acyl Carrier Protein, domain 2"/>
    <property type="match status" value="1"/>
</dbReference>
<dbReference type="CDD" id="cd00833">
    <property type="entry name" value="PKS"/>
    <property type="match status" value="1"/>
</dbReference>
<dbReference type="EMBL" id="JACHJF010000021">
    <property type="protein sequence ID" value="MBB5121771.1"/>
    <property type="molecule type" value="Genomic_DNA"/>
</dbReference>
<dbReference type="PANTHER" id="PTHR43775:SF37">
    <property type="entry name" value="SI:DKEY-61P9.11"/>
    <property type="match status" value="1"/>
</dbReference>
<feature type="domain" description="Ketosynthase family 3 (KS3)" evidence="3">
    <location>
        <begin position="1"/>
        <end position="323"/>
    </location>
</feature>
<dbReference type="AlphaFoldDB" id="A0A7W8F5W2"/>
<dbReference type="Proteomes" id="UP000528608">
    <property type="component" value="Unassembled WGS sequence"/>
</dbReference>
<dbReference type="InterPro" id="IPR032821">
    <property type="entry name" value="PKS_assoc"/>
</dbReference>
<accession>A0A7W8F5W2</accession>
<dbReference type="GO" id="GO:0071770">
    <property type="term" value="P:DIM/DIP cell wall layer assembly"/>
    <property type="evidence" value="ECO:0007669"/>
    <property type="project" value="TreeGrafter"/>
</dbReference>
<evidence type="ECO:0000313" key="4">
    <source>
        <dbReference type="EMBL" id="MBB5121771.1"/>
    </source>
</evidence>
<evidence type="ECO:0000313" key="5">
    <source>
        <dbReference type="Proteomes" id="UP000528608"/>
    </source>
</evidence>
<evidence type="ECO:0000259" key="3">
    <source>
        <dbReference type="PROSITE" id="PS52004"/>
    </source>
</evidence>
<dbReference type="InterPro" id="IPR001227">
    <property type="entry name" value="Ac_transferase_dom_sf"/>
</dbReference>
<reference evidence="4 5" key="1">
    <citation type="submission" date="2020-08" db="EMBL/GenBank/DDBJ databases">
        <title>Genomic Encyclopedia of Type Strains, Phase III (KMG-III): the genomes of soil and plant-associated and newly described type strains.</title>
        <authorList>
            <person name="Whitman W."/>
        </authorList>
    </citation>
    <scope>NUCLEOTIDE SEQUENCE [LARGE SCALE GENOMIC DNA]</scope>
    <source>
        <strain evidence="4 5">CECT 3259</strain>
    </source>
</reference>
<dbReference type="Pfam" id="PF16197">
    <property type="entry name" value="KAsynt_C_assoc"/>
    <property type="match status" value="1"/>
</dbReference>
<keyword evidence="1" id="KW-0596">Phosphopantetheine</keyword>